<dbReference type="InterPro" id="IPR050679">
    <property type="entry name" value="Bact_HTH_transcr_reg"/>
</dbReference>
<dbReference type="SUPFAM" id="SSF48371">
    <property type="entry name" value="ARM repeat"/>
    <property type="match status" value="1"/>
</dbReference>
<keyword evidence="3" id="KW-0804">Transcription</keyword>
<proteinExistence type="predicted"/>
<dbReference type="InterPro" id="IPR016024">
    <property type="entry name" value="ARM-type_fold"/>
</dbReference>
<dbReference type="SMART" id="SM00567">
    <property type="entry name" value="EZ_HEAT"/>
    <property type="match status" value="2"/>
</dbReference>
<dbReference type="PANTHER" id="PTHR44846">
    <property type="entry name" value="MANNOSYL-D-GLYCERATE TRANSPORT/METABOLISM SYSTEM REPRESSOR MNGR-RELATED"/>
    <property type="match status" value="1"/>
</dbReference>
<dbReference type="PRINTS" id="PR00035">
    <property type="entry name" value="HTHGNTR"/>
</dbReference>
<evidence type="ECO:0000313" key="5">
    <source>
        <dbReference type="EMBL" id="MFD1935662.1"/>
    </source>
</evidence>
<dbReference type="Gene3D" id="1.10.10.10">
    <property type="entry name" value="Winged helix-like DNA-binding domain superfamily/Winged helix DNA-binding domain"/>
    <property type="match status" value="1"/>
</dbReference>
<dbReference type="RefSeq" id="WP_379575780.1">
    <property type="nucleotide sequence ID" value="NZ_JBHUFV010000046.1"/>
</dbReference>
<feature type="domain" description="HTH gntR-type" evidence="4">
    <location>
        <begin position="15"/>
        <end position="82"/>
    </location>
</feature>
<evidence type="ECO:0000256" key="3">
    <source>
        <dbReference type="ARBA" id="ARBA00023163"/>
    </source>
</evidence>
<protein>
    <submittedName>
        <fullName evidence="5">GntR family transcriptional regulator</fullName>
    </submittedName>
</protein>
<dbReference type="PANTHER" id="PTHR44846:SF17">
    <property type="entry name" value="GNTR-FAMILY TRANSCRIPTIONAL REGULATOR"/>
    <property type="match status" value="1"/>
</dbReference>
<gene>
    <name evidence="5" type="ORF">ACFSKW_29745</name>
</gene>
<evidence type="ECO:0000259" key="4">
    <source>
        <dbReference type="PROSITE" id="PS50949"/>
    </source>
</evidence>
<dbReference type="Pfam" id="PF00392">
    <property type="entry name" value="GntR"/>
    <property type="match status" value="1"/>
</dbReference>
<organism evidence="5 6">
    <name type="scientific">Nonomuraea mangrovi</name>
    <dbReference type="NCBI Taxonomy" id="2316207"/>
    <lineage>
        <taxon>Bacteria</taxon>
        <taxon>Bacillati</taxon>
        <taxon>Actinomycetota</taxon>
        <taxon>Actinomycetes</taxon>
        <taxon>Streptosporangiales</taxon>
        <taxon>Streptosporangiaceae</taxon>
        <taxon>Nonomuraea</taxon>
    </lineage>
</organism>
<dbReference type="Proteomes" id="UP001597368">
    <property type="component" value="Unassembled WGS sequence"/>
</dbReference>
<reference evidence="6" key="1">
    <citation type="journal article" date="2019" name="Int. J. Syst. Evol. Microbiol.">
        <title>The Global Catalogue of Microorganisms (GCM) 10K type strain sequencing project: providing services to taxonomists for standard genome sequencing and annotation.</title>
        <authorList>
            <consortium name="The Broad Institute Genomics Platform"/>
            <consortium name="The Broad Institute Genome Sequencing Center for Infectious Disease"/>
            <person name="Wu L."/>
            <person name="Ma J."/>
        </authorList>
    </citation>
    <scope>NUCLEOTIDE SEQUENCE [LARGE SCALE GENOMIC DNA]</scope>
    <source>
        <strain evidence="6">ICMP 6774ER</strain>
    </source>
</reference>
<dbReference type="SMART" id="SM00345">
    <property type="entry name" value="HTH_GNTR"/>
    <property type="match status" value="1"/>
</dbReference>
<keyword evidence="1" id="KW-0805">Transcription regulation</keyword>
<accession>A0ABW4T2R0</accession>
<dbReference type="PROSITE" id="PS50949">
    <property type="entry name" value="HTH_GNTR"/>
    <property type="match status" value="1"/>
</dbReference>
<sequence>MDRVAAVPDVRRRRADRARQVADLLRRQIVHGQVARGQLPLEAALAREFGVSRNTVREALDLLRDEGLVERCPGVGTTVAAEKYPHGLHRLLGLAERRAAATGLRELVEVLPATPELGAALSERLASADAVVRATGLDVLLGKPSGALAVLAADGDPLVRAAALESSGTVGQPLEAEAVRGLKDADWQVRVGAARCLGAADRSTAVEPLVAALSDANLDVRKASVLALTPWAASPEVGAALRSVLTDADADVRAYARRALADLES</sequence>
<dbReference type="Gene3D" id="1.25.10.10">
    <property type="entry name" value="Leucine-rich Repeat Variant"/>
    <property type="match status" value="1"/>
</dbReference>
<dbReference type="EMBL" id="JBHUFV010000046">
    <property type="protein sequence ID" value="MFD1935662.1"/>
    <property type="molecule type" value="Genomic_DNA"/>
</dbReference>
<evidence type="ECO:0000313" key="6">
    <source>
        <dbReference type="Proteomes" id="UP001597368"/>
    </source>
</evidence>
<keyword evidence="2" id="KW-0238">DNA-binding</keyword>
<dbReference type="CDD" id="cd07377">
    <property type="entry name" value="WHTH_GntR"/>
    <property type="match status" value="1"/>
</dbReference>
<dbReference type="SUPFAM" id="SSF46785">
    <property type="entry name" value="Winged helix' DNA-binding domain"/>
    <property type="match status" value="1"/>
</dbReference>
<keyword evidence="6" id="KW-1185">Reference proteome</keyword>
<evidence type="ECO:0000256" key="2">
    <source>
        <dbReference type="ARBA" id="ARBA00023125"/>
    </source>
</evidence>
<name>A0ABW4T2R0_9ACTN</name>
<evidence type="ECO:0000256" key="1">
    <source>
        <dbReference type="ARBA" id="ARBA00023015"/>
    </source>
</evidence>
<dbReference type="InterPro" id="IPR036390">
    <property type="entry name" value="WH_DNA-bd_sf"/>
</dbReference>
<dbReference type="InterPro" id="IPR000524">
    <property type="entry name" value="Tscrpt_reg_HTH_GntR"/>
</dbReference>
<dbReference type="InterPro" id="IPR004155">
    <property type="entry name" value="PBS_lyase_HEAT"/>
</dbReference>
<comment type="caution">
    <text evidence="5">The sequence shown here is derived from an EMBL/GenBank/DDBJ whole genome shotgun (WGS) entry which is preliminary data.</text>
</comment>
<dbReference type="InterPro" id="IPR036388">
    <property type="entry name" value="WH-like_DNA-bd_sf"/>
</dbReference>
<dbReference type="Pfam" id="PF13646">
    <property type="entry name" value="HEAT_2"/>
    <property type="match status" value="1"/>
</dbReference>
<dbReference type="InterPro" id="IPR011989">
    <property type="entry name" value="ARM-like"/>
</dbReference>